<comment type="caution">
    <text evidence="1">The sequence shown here is derived from an EMBL/GenBank/DDBJ whole genome shotgun (WGS) entry which is preliminary data.</text>
</comment>
<dbReference type="AlphaFoldDB" id="A0A4Y2VH81"/>
<sequence>MIKQAKIDCFEEFLDRIVQRNSQGVVKQTIKDKKLEVRILQIETEDGSYTQKFVESTDYVLKKHFPCLDGEDNITQRYVTDEATVDFSSDEIEACLVTMKKKGAPGWDGWTLEIITEIFDAGKE</sequence>
<proteinExistence type="predicted"/>
<organism evidence="1 2">
    <name type="scientific">Araneus ventricosus</name>
    <name type="common">Orbweaver spider</name>
    <name type="synonym">Epeira ventricosa</name>
    <dbReference type="NCBI Taxonomy" id="182803"/>
    <lineage>
        <taxon>Eukaryota</taxon>
        <taxon>Metazoa</taxon>
        <taxon>Ecdysozoa</taxon>
        <taxon>Arthropoda</taxon>
        <taxon>Chelicerata</taxon>
        <taxon>Arachnida</taxon>
        <taxon>Araneae</taxon>
        <taxon>Araneomorphae</taxon>
        <taxon>Entelegynae</taxon>
        <taxon>Araneoidea</taxon>
        <taxon>Araneidae</taxon>
        <taxon>Araneus</taxon>
    </lineage>
</organism>
<evidence type="ECO:0000313" key="1">
    <source>
        <dbReference type="EMBL" id="GBO23516.1"/>
    </source>
</evidence>
<protein>
    <submittedName>
        <fullName evidence="1">Uncharacterized protein</fullName>
    </submittedName>
</protein>
<gene>
    <name evidence="1" type="ORF">AVEN_202773_1</name>
</gene>
<dbReference type="OrthoDB" id="8063979at2759"/>
<evidence type="ECO:0000313" key="2">
    <source>
        <dbReference type="Proteomes" id="UP000499080"/>
    </source>
</evidence>
<accession>A0A4Y2VH81</accession>
<name>A0A4Y2VH81_ARAVE</name>
<dbReference type="Proteomes" id="UP000499080">
    <property type="component" value="Unassembled WGS sequence"/>
</dbReference>
<reference evidence="1 2" key="1">
    <citation type="journal article" date="2019" name="Sci. Rep.">
        <title>Orb-weaving spider Araneus ventricosus genome elucidates the spidroin gene catalogue.</title>
        <authorList>
            <person name="Kono N."/>
            <person name="Nakamura H."/>
            <person name="Ohtoshi R."/>
            <person name="Moran D.A.P."/>
            <person name="Shinohara A."/>
            <person name="Yoshida Y."/>
            <person name="Fujiwara M."/>
            <person name="Mori M."/>
            <person name="Tomita M."/>
            <person name="Arakawa K."/>
        </authorList>
    </citation>
    <scope>NUCLEOTIDE SEQUENCE [LARGE SCALE GENOMIC DNA]</scope>
</reference>
<keyword evidence="2" id="KW-1185">Reference proteome</keyword>
<dbReference type="EMBL" id="BGPR01046567">
    <property type="protein sequence ID" value="GBO23516.1"/>
    <property type="molecule type" value="Genomic_DNA"/>
</dbReference>